<evidence type="ECO:0000313" key="5">
    <source>
        <dbReference type="EMBL" id="SHM24512.1"/>
    </source>
</evidence>
<dbReference type="InterPro" id="IPR036390">
    <property type="entry name" value="WH_DNA-bd_sf"/>
</dbReference>
<keyword evidence="2" id="KW-0238">DNA-binding</keyword>
<dbReference type="EMBL" id="FRBI01000009">
    <property type="protein sequence ID" value="SHM24512.1"/>
    <property type="molecule type" value="Genomic_DNA"/>
</dbReference>
<dbReference type="InterPro" id="IPR011991">
    <property type="entry name" value="ArsR-like_HTH"/>
</dbReference>
<reference evidence="5 6" key="1">
    <citation type="submission" date="2016-11" db="EMBL/GenBank/DDBJ databases">
        <authorList>
            <person name="Jaros S."/>
            <person name="Januszkiewicz K."/>
            <person name="Wedrychowicz H."/>
        </authorList>
    </citation>
    <scope>NUCLEOTIDE SEQUENCE [LARGE SCALE GENOMIC DNA]</scope>
    <source>
        <strain evidence="5 6">CGMCC 4.2025</strain>
    </source>
</reference>
<dbReference type="PANTHER" id="PTHR33204:SF37">
    <property type="entry name" value="HTH-TYPE TRANSCRIPTIONAL REGULATOR YODB"/>
    <property type="match status" value="1"/>
</dbReference>
<keyword evidence="1" id="KW-0805">Transcription regulation</keyword>
<accession>A0A1M7H7C7</accession>
<protein>
    <submittedName>
        <fullName evidence="5">Transcriptional regulator, HxlR family</fullName>
    </submittedName>
</protein>
<feature type="domain" description="HTH hxlR-type" evidence="4">
    <location>
        <begin position="20"/>
        <end position="118"/>
    </location>
</feature>
<dbReference type="AlphaFoldDB" id="A0A1M7H7C7"/>
<organism evidence="5 6">
    <name type="scientific">Actinacidiphila paucisporea</name>
    <dbReference type="NCBI Taxonomy" id="310782"/>
    <lineage>
        <taxon>Bacteria</taxon>
        <taxon>Bacillati</taxon>
        <taxon>Actinomycetota</taxon>
        <taxon>Actinomycetes</taxon>
        <taxon>Kitasatosporales</taxon>
        <taxon>Streptomycetaceae</taxon>
        <taxon>Actinacidiphila</taxon>
    </lineage>
</organism>
<dbReference type="PANTHER" id="PTHR33204">
    <property type="entry name" value="TRANSCRIPTIONAL REGULATOR, MARR FAMILY"/>
    <property type="match status" value="1"/>
</dbReference>
<evidence type="ECO:0000256" key="3">
    <source>
        <dbReference type="ARBA" id="ARBA00023163"/>
    </source>
</evidence>
<dbReference type="RefSeq" id="WP_073498821.1">
    <property type="nucleotide sequence ID" value="NZ_FRBI01000009.1"/>
</dbReference>
<name>A0A1M7H7C7_9ACTN</name>
<dbReference type="Pfam" id="PF01638">
    <property type="entry name" value="HxlR"/>
    <property type="match status" value="1"/>
</dbReference>
<dbReference type="STRING" id="310782.SAMN05216499_109185"/>
<dbReference type="InterPro" id="IPR036388">
    <property type="entry name" value="WH-like_DNA-bd_sf"/>
</dbReference>
<dbReference type="InterPro" id="IPR002577">
    <property type="entry name" value="HTH_HxlR"/>
</dbReference>
<proteinExistence type="predicted"/>
<dbReference type="PROSITE" id="PS51118">
    <property type="entry name" value="HTH_HXLR"/>
    <property type="match status" value="1"/>
</dbReference>
<evidence type="ECO:0000313" key="6">
    <source>
        <dbReference type="Proteomes" id="UP000184111"/>
    </source>
</evidence>
<dbReference type="GO" id="GO:0003677">
    <property type="term" value="F:DNA binding"/>
    <property type="evidence" value="ECO:0007669"/>
    <property type="project" value="UniProtKB-KW"/>
</dbReference>
<dbReference type="CDD" id="cd00090">
    <property type="entry name" value="HTH_ARSR"/>
    <property type="match status" value="1"/>
</dbReference>
<sequence length="137" mass="15130">MGTTDNLRFHGGADAYLAACPSRQILDVLANKWTMLVMGALAGGPLRFGELRRRLEGITQKMLTQTLRTLERDGLVTRTVYPTIPPKVQYAATGLGENVTELMRAIRVWSEENINAVLDARDVYDARAAEEVQPVTA</sequence>
<dbReference type="Proteomes" id="UP000184111">
    <property type="component" value="Unassembled WGS sequence"/>
</dbReference>
<evidence type="ECO:0000259" key="4">
    <source>
        <dbReference type="PROSITE" id="PS51118"/>
    </source>
</evidence>
<dbReference type="Gene3D" id="1.10.10.10">
    <property type="entry name" value="Winged helix-like DNA-binding domain superfamily/Winged helix DNA-binding domain"/>
    <property type="match status" value="1"/>
</dbReference>
<keyword evidence="6" id="KW-1185">Reference proteome</keyword>
<dbReference type="OrthoDB" id="370168at2"/>
<gene>
    <name evidence="5" type="ORF">SAMN05216499_109185</name>
</gene>
<keyword evidence="3" id="KW-0804">Transcription</keyword>
<dbReference type="SUPFAM" id="SSF46785">
    <property type="entry name" value="Winged helix' DNA-binding domain"/>
    <property type="match status" value="1"/>
</dbReference>
<evidence type="ECO:0000256" key="2">
    <source>
        <dbReference type="ARBA" id="ARBA00023125"/>
    </source>
</evidence>
<evidence type="ECO:0000256" key="1">
    <source>
        <dbReference type="ARBA" id="ARBA00023015"/>
    </source>
</evidence>